<dbReference type="Pfam" id="PF14011">
    <property type="entry name" value="ESX-1_EspG"/>
    <property type="match status" value="1"/>
</dbReference>
<dbReference type="InterPro" id="IPR025734">
    <property type="entry name" value="EspG"/>
</dbReference>
<dbReference type="Proteomes" id="UP000733379">
    <property type="component" value="Unassembled WGS sequence"/>
</dbReference>
<accession>A0ABS6BF70</accession>
<dbReference type="EMBL" id="JAHKNI010000029">
    <property type="protein sequence ID" value="MBU3068080.1"/>
    <property type="molecule type" value="Genomic_DNA"/>
</dbReference>
<sequence>MTTLTSDGMLAVAASLGVQTLPTVLALRPRHTDHEEFAAARAATATALCERGVLDAGGDVLDDELTTALFTLARPDRQLVMRIRRDDTVTRLCLARRGLDHALAVRTADDLDVRAVWGDDVPATLARPLLTVLGPCPPADLLPFSVPTAELQERFDATDFSYADAAYRLGMPESDAVTLGLALRECRSVAELVCYSHGEARPVRAGASAAIYDTPAGRIIGSGSVAADGRAWTTLAPGGDGRLAQAIAALIEALPEGRWMP</sequence>
<keyword evidence="6" id="KW-1185">Reference proteome</keyword>
<evidence type="ECO:0000256" key="2">
    <source>
        <dbReference type="ARBA" id="ARBA00006411"/>
    </source>
</evidence>
<keyword evidence="3" id="KW-0963">Cytoplasm</keyword>
<evidence type="ECO:0000256" key="1">
    <source>
        <dbReference type="ARBA" id="ARBA00004496"/>
    </source>
</evidence>
<reference evidence="5 6" key="1">
    <citation type="submission" date="2021-06" db="EMBL/GenBank/DDBJ databases">
        <title>Actinomycetes sequencing.</title>
        <authorList>
            <person name="Shan Q."/>
        </authorList>
    </citation>
    <scope>NUCLEOTIDE SEQUENCE [LARGE SCALE GENOMIC DNA]</scope>
    <source>
        <strain evidence="5 6">NEAU-G5</strain>
    </source>
</reference>
<evidence type="ECO:0000313" key="5">
    <source>
        <dbReference type="EMBL" id="MBU3068080.1"/>
    </source>
</evidence>
<evidence type="ECO:0000313" key="6">
    <source>
        <dbReference type="Proteomes" id="UP000733379"/>
    </source>
</evidence>
<comment type="subcellular location">
    <subcellularLocation>
        <location evidence="1">Cytoplasm</location>
    </subcellularLocation>
</comment>
<evidence type="ECO:0000256" key="3">
    <source>
        <dbReference type="ARBA" id="ARBA00022490"/>
    </source>
</evidence>
<protein>
    <submittedName>
        <fullName evidence="5">ESX secretion-associated protein EspG</fullName>
    </submittedName>
</protein>
<evidence type="ECO:0000256" key="4">
    <source>
        <dbReference type="ARBA" id="ARBA00023186"/>
    </source>
</evidence>
<comment type="caution">
    <text evidence="5">The sequence shown here is derived from an EMBL/GenBank/DDBJ whole genome shotgun (WGS) entry which is preliminary data.</text>
</comment>
<gene>
    <name evidence="5" type="ORF">KO481_42015</name>
</gene>
<organism evidence="5 6">
    <name type="scientific">Nocardia albiluteola</name>
    <dbReference type="NCBI Taxonomy" id="2842303"/>
    <lineage>
        <taxon>Bacteria</taxon>
        <taxon>Bacillati</taxon>
        <taxon>Actinomycetota</taxon>
        <taxon>Actinomycetes</taxon>
        <taxon>Mycobacteriales</taxon>
        <taxon>Nocardiaceae</taxon>
        <taxon>Nocardia</taxon>
    </lineage>
</organism>
<comment type="similarity">
    <text evidence="2">Belongs to the EspG family.</text>
</comment>
<keyword evidence="4" id="KW-0143">Chaperone</keyword>
<name>A0ABS6BF70_9NOCA</name>
<dbReference type="RefSeq" id="WP_215924223.1">
    <property type="nucleotide sequence ID" value="NZ_JAHKNI010000029.1"/>
</dbReference>
<proteinExistence type="inferred from homology"/>